<dbReference type="InterPro" id="IPR010730">
    <property type="entry name" value="HET"/>
</dbReference>
<proteinExistence type="predicted"/>
<evidence type="ECO:0000313" key="3">
    <source>
        <dbReference type="Proteomes" id="UP001444661"/>
    </source>
</evidence>
<keyword evidence="3" id="KW-1185">Reference proteome</keyword>
<gene>
    <name evidence="2" type="ORF">PG993_014966</name>
</gene>
<dbReference type="Proteomes" id="UP001444661">
    <property type="component" value="Unassembled WGS sequence"/>
</dbReference>
<dbReference type="InterPro" id="IPR052895">
    <property type="entry name" value="HetReg/Transcr_Mod"/>
</dbReference>
<dbReference type="PANTHER" id="PTHR24148:SF64">
    <property type="entry name" value="HETEROKARYON INCOMPATIBILITY DOMAIN-CONTAINING PROTEIN"/>
    <property type="match status" value="1"/>
</dbReference>
<organism evidence="2 3">
    <name type="scientific">Apiospora rasikravindrae</name>
    <dbReference type="NCBI Taxonomy" id="990691"/>
    <lineage>
        <taxon>Eukaryota</taxon>
        <taxon>Fungi</taxon>
        <taxon>Dikarya</taxon>
        <taxon>Ascomycota</taxon>
        <taxon>Pezizomycotina</taxon>
        <taxon>Sordariomycetes</taxon>
        <taxon>Xylariomycetidae</taxon>
        <taxon>Amphisphaeriales</taxon>
        <taxon>Apiosporaceae</taxon>
        <taxon>Apiospora</taxon>
    </lineage>
</organism>
<evidence type="ECO:0000313" key="2">
    <source>
        <dbReference type="EMBL" id="KAK8016777.1"/>
    </source>
</evidence>
<evidence type="ECO:0000259" key="1">
    <source>
        <dbReference type="Pfam" id="PF06985"/>
    </source>
</evidence>
<comment type="caution">
    <text evidence="2">The sequence shown here is derived from an EMBL/GenBank/DDBJ whole genome shotgun (WGS) entry which is preliminary data.</text>
</comment>
<feature type="domain" description="Heterokaryon incompatibility" evidence="1">
    <location>
        <begin position="51"/>
        <end position="195"/>
    </location>
</feature>
<reference evidence="2 3" key="1">
    <citation type="submission" date="2023-01" db="EMBL/GenBank/DDBJ databases">
        <title>Analysis of 21 Apiospora genomes using comparative genomics revels a genus with tremendous synthesis potential of carbohydrate active enzymes and secondary metabolites.</title>
        <authorList>
            <person name="Sorensen T."/>
        </authorList>
    </citation>
    <scope>NUCLEOTIDE SEQUENCE [LARGE SCALE GENOMIC DNA]</scope>
    <source>
        <strain evidence="2 3">CBS 33761</strain>
    </source>
</reference>
<name>A0ABR1RPL1_9PEZI</name>
<dbReference type="PANTHER" id="PTHR24148">
    <property type="entry name" value="ANKYRIN REPEAT DOMAIN-CONTAINING PROTEIN 39 HOMOLOG-RELATED"/>
    <property type="match status" value="1"/>
</dbReference>
<dbReference type="EMBL" id="JAQQWK010000014">
    <property type="protein sequence ID" value="KAK8016777.1"/>
    <property type="molecule type" value="Genomic_DNA"/>
</dbReference>
<accession>A0ABR1RPL1</accession>
<dbReference type="Pfam" id="PF06985">
    <property type="entry name" value="HET"/>
    <property type="match status" value="1"/>
</dbReference>
<protein>
    <recommendedName>
        <fullName evidence="1">Heterokaryon incompatibility domain-containing protein</fullName>
    </recommendedName>
</protein>
<sequence>MTSTSLNPYIYRPLPTNAQTRIIELQPCAAGDDSPPSCRLRDFDVFGHEAYEAVSYTWGEPLFTERVVDDAYFLMTTVNFRDALLRFRLPDRVRLLWVDAVCINQHDEEEKGRQIPFMAQIYSGASRVLVWLGNYPEQAQSLLEVERLARQLQRLPGPAVQHNHAISSGLTSDVLKALQHVFGLPWFTRLWVIQEVVLNPDVLFCCDSAEVPWIRFVQVMRSAGSQSLGPVIPSTIRDLWMLRFFDRDITPRFNTVRLLHDLSSAKCSDDRDKVWALSGLATDFEVGGLEEDSMEESEKLKLQVDYSIGATELYLDLASKMIRMSSTSKPLLLVYAGLRSDGQPPAENLPSWAPDWRLPSIRKPLITSGQEKDLSFLETVNFRYQAIETQPKPRTPAWIPKLRRFRQQPQPQRSVYVG</sequence>